<evidence type="ECO:0008006" key="5">
    <source>
        <dbReference type="Google" id="ProtNLM"/>
    </source>
</evidence>
<dbReference type="OrthoDB" id="345633at2"/>
<evidence type="ECO:0000313" key="3">
    <source>
        <dbReference type="EMBL" id="TGK73509.1"/>
    </source>
</evidence>
<gene>
    <name evidence="3" type="ORF">EHQ18_06805</name>
</gene>
<reference evidence="3" key="1">
    <citation type="journal article" date="2019" name="PLoS Negl. Trop. Dis.">
        <title>Revisiting the worldwide diversity of Leptospira species in the environment.</title>
        <authorList>
            <person name="Vincent A.T."/>
            <person name="Schiettekatte O."/>
            <person name="Bourhy P."/>
            <person name="Veyrier F.J."/>
            <person name="Picardeau M."/>
        </authorList>
    </citation>
    <scope>NUCLEOTIDE SEQUENCE [LARGE SCALE GENOMIC DNA]</scope>
    <source>
        <strain evidence="3">201800293</strain>
    </source>
</reference>
<evidence type="ECO:0000313" key="4">
    <source>
        <dbReference type="Proteomes" id="UP000297239"/>
    </source>
</evidence>
<organism evidence="3 4">
    <name type="scientific">Leptospira kanakyensis</name>
    <dbReference type="NCBI Taxonomy" id="2484968"/>
    <lineage>
        <taxon>Bacteria</taxon>
        <taxon>Pseudomonadati</taxon>
        <taxon>Spirochaetota</taxon>
        <taxon>Spirochaetia</taxon>
        <taxon>Leptospirales</taxon>
        <taxon>Leptospiraceae</taxon>
        <taxon>Leptospira</taxon>
    </lineage>
</organism>
<keyword evidence="4" id="KW-1185">Reference proteome</keyword>
<feature type="region of interest" description="Disordered" evidence="1">
    <location>
        <begin position="106"/>
        <end position="140"/>
    </location>
</feature>
<evidence type="ECO:0000256" key="2">
    <source>
        <dbReference type="SAM" id="SignalP"/>
    </source>
</evidence>
<comment type="caution">
    <text evidence="3">The sequence shown here is derived from an EMBL/GenBank/DDBJ whole genome shotgun (WGS) entry which is preliminary data.</text>
</comment>
<evidence type="ECO:0000256" key="1">
    <source>
        <dbReference type="SAM" id="MobiDB-lite"/>
    </source>
</evidence>
<feature type="compositionally biased region" description="Low complexity" evidence="1">
    <location>
        <begin position="115"/>
        <end position="140"/>
    </location>
</feature>
<feature type="region of interest" description="Disordered" evidence="1">
    <location>
        <begin position="152"/>
        <end position="183"/>
    </location>
</feature>
<feature type="signal peptide" evidence="2">
    <location>
        <begin position="1"/>
        <end position="20"/>
    </location>
</feature>
<dbReference type="RefSeq" id="WP_135632711.1">
    <property type="nucleotide sequence ID" value="NZ_RQFE01000011.1"/>
</dbReference>
<dbReference type="EMBL" id="RQFF01000013">
    <property type="protein sequence ID" value="TGK73509.1"/>
    <property type="molecule type" value="Genomic_DNA"/>
</dbReference>
<accession>A0A6N4QMC1</accession>
<name>A0A6N4QMC1_9LEPT</name>
<feature type="chain" id="PRO_5027077513" description="Lipoprotein" evidence="2">
    <location>
        <begin position="21"/>
        <end position="237"/>
    </location>
</feature>
<dbReference type="Proteomes" id="UP000297239">
    <property type="component" value="Unassembled WGS sequence"/>
</dbReference>
<keyword evidence="2" id="KW-0732">Signal</keyword>
<feature type="compositionally biased region" description="Polar residues" evidence="1">
    <location>
        <begin position="152"/>
        <end position="169"/>
    </location>
</feature>
<proteinExistence type="predicted"/>
<protein>
    <recommendedName>
        <fullName evidence="5">Lipoprotein</fullName>
    </recommendedName>
</protein>
<dbReference type="AlphaFoldDB" id="A0A6N4QMC1"/>
<sequence>MVRKLLILSLFCSCRLFTIADPNYVERALQNETDEGFISREFFQIKVEIPVTYKELSGVARREDCKRRAFVQREILSLPFLMKIQRQKHQFGDGFLDYSKSLEGKDRETRLRSNAPQSPTATAGTGTATQAGTTQTTTPSEAALGTAPYQALSTTNSAQPQTTTQNQGNLGEVRGNPQAPKENTIENTHNFAWFFDGLILYKEDYTDRTKCAFLFRNIQPKLMERVERTPLLEPRKL</sequence>